<keyword evidence="3" id="KW-0479">Metal-binding</keyword>
<feature type="signal peptide" evidence="8">
    <location>
        <begin position="1"/>
        <end position="24"/>
    </location>
</feature>
<feature type="transmembrane region" description="Helical" evidence="7">
    <location>
        <begin position="871"/>
        <end position="894"/>
    </location>
</feature>
<evidence type="ECO:0000256" key="6">
    <source>
        <dbReference type="ARBA" id="ARBA00023180"/>
    </source>
</evidence>
<organism evidence="10 11">
    <name type="scientific">Clavelina lepadiformis</name>
    <name type="common">Light-bulb sea squirt</name>
    <name type="synonym">Ascidia lepadiformis</name>
    <dbReference type="NCBI Taxonomy" id="159417"/>
    <lineage>
        <taxon>Eukaryota</taxon>
        <taxon>Metazoa</taxon>
        <taxon>Chordata</taxon>
        <taxon>Tunicata</taxon>
        <taxon>Ascidiacea</taxon>
        <taxon>Aplousobranchia</taxon>
        <taxon>Clavelinidae</taxon>
        <taxon>Clavelina</taxon>
    </lineage>
</organism>
<dbReference type="InterPro" id="IPR002591">
    <property type="entry name" value="Phosphodiest/P_Trfase"/>
</dbReference>
<dbReference type="Proteomes" id="UP001642483">
    <property type="component" value="Unassembled WGS sequence"/>
</dbReference>
<keyword evidence="6" id="KW-0325">Glycoprotein</keyword>
<keyword evidence="11" id="KW-1185">Reference proteome</keyword>
<dbReference type="InterPro" id="IPR001604">
    <property type="entry name" value="Endo_G_ENPP1-like_dom"/>
</dbReference>
<dbReference type="InterPro" id="IPR001212">
    <property type="entry name" value="Somatomedin_B_dom"/>
</dbReference>
<evidence type="ECO:0000256" key="4">
    <source>
        <dbReference type="ARBA" id="ARBA00022801"/>
    </source>
</evidence>
<dbReference type="SMART" id="SM00201">
    <property type="entry name" value="SO"/>
    <property type="match status" value="2"/>
</dbReference>
<keyword evidence="4" id="KW-0378">Hydrolase</keyword>
<dbReference type="Gene3D" id="3.40.720.10">
    <property type="entry name" value="Alkaline Phosphatase, subunit A"/>
    <property type="match status" value="1"/>
</dbReference>
<proteinExistence type="predicted"/>
<dbReference type="InterPro" id="IPR036024">
    <property type="entry name" value="Somatomedin_B-like_dom_sf"/>
</dbReference>
<feature type="domain" description="SMB" evidence="9">
    <location>
        <begin position="68"/>
        <end position="108"/>
    </location>
</feature>
<evidence type="ECO:0000256" key="7">
    <source>
        <dbReference type="SAM" id="Phobius"/>
    </source>
</evidence>
<comment type="subcellular location">
    <subcellularLocation>
        <location evidence="1">Secreted</location>
    </subcellularLocation>
</comment>
<dbReference type="PANTHER" id="PTHR10151">
    <property type="entry name" value="ECTONUCLEOTIDE PYROPHOSPHATASE/PHOSPHODIESTERASE"/>
    <property type="match status" value="1"/>
</dbReference>
<dbReference type="PANTHER" id="PTHR10151:SF114">
    <property type="entry name" value="ECTONUCLEOTIDE PYROPHOSPHATASE_PHOSPHODIESTERASE C27A7.3"/>
    <property type="match status" value="1"/>
</dbReference>
<dbReference type="InterPro" id="IPR020821">
    <property type="entry name" value="ENPP1-3/EXOG-like_nuc-like"/>
</dbReference>
<dbReference type="Gene3D" id="3.40.570.10">
    <property type="entry name" value="Extracellular Endonuclease, subunit A"/>
    <property type="match status" value="1"/>
</dbReference>
<evidence type="ECO:0000256" key="2">
    <source>
        <dbReference type="ARBA" id="ARBA00022525"/>
    </source>
</evidence>
<dbReference type="SUPFAM" id="SSF53649">
    <property type="entry name" value="Alkaline phosphatase-like"/>
    <property type="match status" value="1"/>
</dbReference>
<dbReference type="PROSITE" id="PS00524">
    <property type="entry name" value="SMB_1"/>
    <property type="match status" value="2"/>
</dbReference>
<dbReference type="InterPro" id="IPR044929">
    <property type="entry name" value="DNA/RNA_non-sp_Endonuclease_sf"/>
</dbReference>
<sequence length="905" mass="102232">MYSTRTFIIFTGSVCLLLLQQTLALSSCQGRCEEAQRPKSAECFCYSRCVEFNNCCEDYKTLCKTSDEKYYCKGECEVVREKCNCTSTCIETKTCCSDYQQSCLGEKAWKDEKCSTQQEMTCPTGFEDPPVILFSLDGFRADYLYRDLTPNIWKIASCGIHAPYMRSVYPTKTFPNHYTIATGLYPESHGIIDNSMYDHEFGAAFKVGRTEAFKPRWWGGEPIWVTVSNQGKKSAAFFWPGSDVNITRYPDYYYKYDGSIPNQDRMYQALRWLDLPAEKRPSIMTLYLANVDSDGHAFGPTDQLDIDLAVADDTIGILMNGLKERRLDNCVNIIVLADHGMAPISCEREIIIGDYGVDLATIDFHGGPFGRIGKSRSSAFWSKFNAQETHDLLRCKHDRTHWQSFLKYQYLPKRFHYANNDRIEPVHLVMDDEWIVQGKKTDYISPQFCNRGSHGFDSEYKSMHALFTAHGPGFKRSYNTTKPFENIEVYNLLTDLMQLTPAPNNGTRGALYHAMSKPPSLPPLQSQEVQNQCVFLQSGPTTSLGCSPCQGLSFSVANQRLNLDKTAASEAETLHMAFGRPQVSAAGVAELQDNIKYCLLTQVDYVTAYDLIKKMPVYVTYTLSSKDRSLSSLGPCSRLDVRVPSKGSTPCSDYAQSQTITAAYLYPPELSDGDERYDAALISNQVPMYLPAVTVWNYMTRVLADWAKSYGGVNVVSGPVFDYDFDGHADTMAILQAKGSFLDRAKTIPIPTHYFMVITRCSKANVDFNKCKNDPNDLEALSFIIPNYAVEPCHTKSQAESDWIPGTLIEHVARIRDVELLTGISFLSTWFHTNAASQVQRLSALRVKLQLPQFTSLWLQDFRSSGGKSSILLSSNIMTLIFPLLLLFKLLVYYDTYPENNFKQY</sequence>
<evidence type="ECO:0000256" key="5">
    <source>
        <dbReference type="ARBA" id="ARBA00023157"/>
    </source>
</evidence>
<evidence type="ECO:0000313" key="11">
    <source>
        <dbReference type="Proteomes" id="UP001642483"/>
    </source>
</evidence>
<evidence type="ECO:0000256" key="1">
    <source>
        <dbReference type="ARBA" id="ARBA00004613"/>
    </source>
</evidence>
<accession>A0ABP0H1Z4</accession>
<evidence type="ECO:0000256" key="3">
    <source>
        <dbReference type="ARBA" id="ARBA00022723"/>
    </source>
</evidence>
<dbReference type="Pfam" id="PF01663">
    <property type="entry name" value="Phosphodiest"/>
    <property type="match status" value="1"/>
</dbReference>
<gene>
    <name evidence="10" type="ORF">CVLEPA_LOCUS30494</name>
</gene>
<keyword evidence="7" id="KW-1133">Transmembrane helix</keyword>
<dbReference type="SMART" id="SM00892">
    <property type="entry name" value="Endonuclease_NS"/>
    <property type="match status" value="1"/>
</dbReference>
<feature type="domain" description="SMB" evidence="9">
    <location>
        <begin position="24"/>
        <end position="67"/>
    </location>
</feature>
<keyword evidence="2" id="KW-0964">Secreted</keyword>
<dbReference type="SUPFAM" id="SSF54060">
    <property type="entry name" value="His-Me finger endonucleases"/>
    <property type="match status" value="1"/>
</dbReference>
<dbReference type="InterPro" id="IPR017850">
    <property type="entry name" value="Alkaline_phosphatase_core_sf"/>
</dbReference>
<evidence type="ECO:0000259" key="9">
    <source>
        <dbReference type="PROSITE" id="PS50958"/>
    </source>
</evidence>
<reference evidence="10 11" key="1">
    <citation type="submission" date="2024-02" db="EMBL/GenBank/DDBJ databases">
        <authorList>
            <person name="Daric V."/>
            <person name="Darras S."/>
        </authorList>
    </citation>
    <scope>NUCLEOTIDE SEQUENCE [LARGE SCALE GENOMIC DNA]</scope>
</reference>
<keyword evidence="5" id="KW-1015">Disulfide bond</keyword>
<feature type="chain" id="PRO_5046177317" description="SMB domain-containing protein" evidence="8">
    <location>
        <begin position="25"/>
        <end position="905"/>
    </location>
</feature>
<dbReference type="EMBL" id="CAWYQH010000163">
    <property type="protein sequence ID" value="CAK8697231.1"/>
    <property type="molecule type" value="Genomic_DNA"/>
</dbReference>
<dbReference type="InterPro" id="IPR044925">
    <property type="entry name" value="His-Me_finger_sf"/>
</dbReference>
<evidence type="ECO:0000256" key="8">
    <source>
        <dbReference type="SAM" id="SignalP"/>
    </source>
</evidence>
<dbReference type="SUPFAM" id="SSF90188">
    <property type="entry name" value="Somatomedin B domain"/>
    <property type="match status" value="2"/>
</dbReference>
<keyword evidence="7" id="KW-0472">Membrane</keyword>
<dbReference type="PROSITE" id="PS50958">
    <property type="entry name" value="SMB_2"/>
    <property type="match status" value="2"/>
</dbReference>
<dbReference type="SMART" id="SM00477">
    <property type="entry name" value="NUC"/>
    <property type="match status" value="1"/>
</dbReference>
<dbReference type="CDD" id="cd16018">
    <property type="entry name" value="Enpp"/>
    <property type="match status" value="1"/>
</dbReference>
<keyword evidence="7" id="KW-0812">Transmembrane</keyword>
<evidence type="ECO:0000313" key="10">
    <source>
        <dbReference type="EMBL" id="CAK8697231.1"/>
    </source>
</evidence>
<comment type="caution">
    <text evidence="10">The sequence shown here is derived from an EMBL/GenBank/DDBJ whole genome shotgun (WGS) entry which is preliminary data.</text>
</comment>
<dbReference type="Pfam" id="PF01033">
    <property type="entry name" value="Somatomedin_B"/>
    <property type="match status" value="1"/>
</dbReference>
<protein>
    <recommendedName>
        <fullName evidence="9">SMB domain-containing protein</fullName>
    </recommendedName>
</protein>
<keyword evidence="8" id="KW-0732">Signal</keyword>
<dbReference type="Gene3D" id="4.10.410.20">
    <property type="match status" value="1"/>
</dbReference>
<name>A0ABP0H1Z4_CLALP</name>
<dbReference type="PROSITE" id="PS51257">
    <property type="entry name" value="PROKAR_LIPOPROTEIN"/>
    <property type="match status" value="1"/>
</dbReference>